<name>A0A6C0KJU3_9ZZZZ</name>
<accession>A0A6C0KJU3</accession>
<dbReference type="AlphaFoldDB" id="A0A6C0KJU3"/>
<evidence type="ECO:0000313" key="1">
    <source>
        <dbReference type="EMBL" id="QHU17889.1"/>
    </source>
</evidence>
<reference evidence="1" key="1">
    <citation type="journal article" date="2020" name="Nature">
        <title>Giant virus diversity and host interactions through global metagenomics.</title>
        <authorList>
            <person name="Schulz F."/>
            <person name="Roux S."/>
            <person name="Paez-Espino D."/>
            <person name="Jungbluth S."/>
            <person name="Walsh D.A."/>
            <person name="Denef V.J."/>
            <person name="McMahon K.D."/>
            <person name="Konstantinidis K.T."/>
            <person name="Eloe-Fadrosh E.A."/>
            <person name="Kyrpides N.C."/>
            <person name="Woyke T."/>
        </authorList>
    </citation>
    <scope>NUCLEOTIDE SEQUENCE</scope>
    <source>
        <strain evidence="1">GVMAG-S-3300012919-55</strain>
    </source>
</reference>
<sequence>MEEYKTTNNPFEDEIFIKIMDGILEQSHHKTNVILCAMGLIDKEKEPISYYTLDCAMCYHTYKNMPKTEDFKQPTKKLIQRIHKNIEKMKNKRK</sequence>
<dbReference type="EMBL" id="MN740919">
    <property type="protein sequence ID" value="QHU17889.1"/>
    <property type="molecule type" value="Genomic_DNA"/>
</dbReference>
<organism evidence="1">
    <name type="scientific">viral metagenome</name>
    <dbReference type="NCBI Taxonomy" id="1070528"/>
    <lineage>
        <taxon>unclassified sequences</taxon>
        <taxon>metagenomes</taxon>
        <taxon>organismal metagenomes</taxon>
    </lineage>
</organism>
<proteinExistence type="predicted"/>
<protein>
    <submittedName>
        <fullName evidence="1">Uncharacterized protein</fullName>
    </submittedName>
</protein>